<dbReference type="EMBL" id="JACBZT010000001">
    <property type="protein sequence ID" value="NYJ07864.1"/>
    <property type="molecule type" value="Genomic_DNA"/>
</dbReference>
<reference evidence="1 2" key="1">
    <citation type="submission" date="2020-07" db="EMBL/GenBank/DDBJ databases">
        <title>Sequencing the genomes of 1000 actinobacteria strains.</title>
        <authorList>
            <person name="Klenk H.-P."/>
        </authorList>
    </citation>
    <scope>NUCLEOTIDE SEQUENCE [LARGE SCALE GENOMIC DNA]</scope>
    <source>
        <strain evidence="1 2">DSM 104001</strain>
    </source>
</reference>
<evidence type="ECO:0000313" key="2">
    <source>
        <dbReference type="Proteomes" id="UP000541969"/>
    </source>
</evidence>
<dbReference type="Proteomes" id="UP000541969">
    <property type="component" value="Unassembled WGS sequence"/>
</dbReference>
<sequence>MMRRLFWLSMGATMGALVVRKVSAAAERLTPAGVLGSAADGLRDLAAAVGDFGADVRLAAAEREAELRAAAGLDVPAAVHRPFALPAGERLALPRHGLYAADD</sequence>
<evidence type="ECO:0000313" key="1">
    <source>
        <dbReference type="EMBL" id="NYJ07864.1"/>
    </source>
</evidence>
<proteinExistence type="predicted"/>
<comment type="caution">
    <text evidence="1">The sequence shown here is derived from an EMBL/GenBank/DDBJ whole genome shotgun (WGS) entry which is preliminary data.</text>
</comment>
<protein>
    <submittedName>
        <fullName evidence="1">Chromosome condensin MukBEF MukE localization factor</fullName>
    </submittedName>
</protein>
<dbReference type="RefSeq" id="WP_246323847.1">
    <property type="nucleotide sequence ID" value="NZ_JACBZT010000001.1"/>
</dbReference>
<gene>
    <name evidence="1" type="ORF">GGQ55_004142</name>
</gene>
<dbReference type="AlphaFoldDB" id="A0A853CIN7"/>
<organism evidence="1 2">
    <name type="scientific">Petropleomorpha daqingensis</name>
    <dbReference type="NCBI Taxonomy" id="2026353"/>
    <lineage>
        <taxon>Bacteria</taxon>
        <taxon>Bacillati</taxon>
        <taxon>Actinomycetota</taxon>
        <taxon>Actinomycetes</taxon>
        <taxon>Geodermatophilales</taxon>
        <taxon>Geodermatophilaceae</taxon>
        <taxon>Petropleomorpha</taxon>
    </lineage>
</organism>
<accession>A0A853CIN7</accession>
<keyword evidence="2" id="KW-1185">Reference proteome</keyword>
<name>A0A853CIN7_9ACTN</name>